<dbReference type="PANTHER" id="PTHR12961">
    <property type="entry name" value="CONSERVED OLIGOMERIC GOLGI COMPLEX COMPONENT 2"/>
    <property type="match status" value="1"/>
</dbReference>
<evidence type="ECO:0000259" key="11">
    <source>
        <dbReference type="Pfam" id="PF06148"/>
    </source>
</evidence>
<evidence type="ECO:0000259" key="12">
    <source>
        <dbReference type="Pfam" id="PF12022"/>
    </source>
</evidence>
<dbReference type="GO" id="GO:0006891">
    <property type="term" value="P:intra-Golgi vesicle-mediated transport"/>
    <property type="evidence" value="ECO:0007669"/>
    <property type="project" value="TreeGrafter"/>
</dbReference>
<feature type="domain" description="COG complex component COG2 C-terminal" evidence="12">
    <location>
        <begin position="368"/>
        <end position="594"/>
    </location>
</feature>
<evidence type="ECO:0000256" key="7">
    <source>
        <dbReference type="ARBA" id="ARBA00023136"/>
    </source>
</evidence>
<name>A0A6J8C4S6_MYTCO</name>
<dbReference type="InterPro" id="IPR024603">
    <property type="entry name" value="COG_complex_COG2_C"/>
</dbReference>
<keyword evidence="6" id="KW-0333">Golgi apparatus</keyword>
<keyword evidence="4" id="KW-0813">Transport</keyword>
<dbReference type="GO" id="GO:0000139">
    <property type="term" value="C:Golgi membrane"/>
    <property type="evidence" value="ECO:0007669"/>
    <property type="project" value="UniProtKB-SubCell"/>
</dbReference>
<dbReference type="Pfam" id="PF12022">
    <property type="entry name" value="COG2_C"/>
    <property type="match status" value="1"/>
</dbReference>
<dbReference type="AlphaFoldDB" id="A0A6J8C4S6"/>
<evidence type="ECO:0000256" key="6">
    <source>
        <dbReference type="ARBA" id="ARBA00023034"/>
    </source>
</evidence>
<dbReference type="EMBL" id="CACVKT020004598">
    <property type="protein sequence ID" value="CAC5390702.1"/>
    <property type="molecule type" value="Genomic_DNA"/>
</dbReference>
<evidence type="ECO:0000256" key="1">
    <source>
        <dbReference type="ARBA" id="ARBA00004395"/>
    </source>
</evidence>
<keyword evidence="7" id="KW-0472">Membrane</keyword>
<reference evidence="13 14" key="1">
    <citation type="submission" date="2020-06" db="EMBL/GenBank/DDBJ databases">
        <authorList>
            <person name="Li R."/>
            <person name="Bekaert M."/>
        </authorList>
    </citation>
    <scope>NUCLEOTIDE SEQUENCE [LARGE SCALE GENOMIC DNA]</scope>
    <source>
        <strain evidence="14">wild</strain>
    </source>
</reference>
<dbReference type="Pfam" id="PF06148">
    <property type="entry name" value="COG2_N"/>
    <property type="match status" value="1"/>
</dbReference>
<evidence type="ECO:0000256" key="3">
    <source>
        <dbReference type="ARBA" id="ARBA00020977"/>
    </source>
</evidence>
<feature type="coiled-coil region" evidence="9">
    <location>
        <begin position="109"/>
        <end position="136"/>
    </location>
</feature>
<sequence length="680" mass="77205">MTGDPNKAVPLPSGPASLCFDKDVFMKEGFDVDNFVMECRRRVPLETLRDDLNTYLKILRSAMIELINKDYADFVNLSTNLVGMDKAITNLTVPLGEMKDQVMTVKVAMEEAVHAVEEKLKQREQIREKKACLQRLMNIISSVEKIEKLLGISDNESTTGTLTGQLIERVANEFNKLQFNVTKSKGHALVDKIRPRITTITTTLQYSLEGHFVEGLENGNVEILQQCLRTYALIDKIKDAENLFRINVVRPYMEKVITEQFLKSNNLQGMYAKILEFVPLHCKILRDVTTGSSDTVRGYDFLVNAVWPEVVSDIETGTSSIFAPGNPAVFHKKYNTSMDFLCNFEKLCGSKASVKRLREHSSYHTFMNKWSLPVYFQIRFQDIAGQLETALCTGLNTVKGNKHFHLHSTVTLEECVRRCWEEDIYLQPLCQKFWRLTLQMFSRYATWIHDLYQDEIVNKKSTEVKPNPVNEDNPPEGQQQNDGPAVPVQPPITNGQILCLISEVESLSQQVSVIFADVLKPRLCALGVDNVDSLLDNIRESSDQIKSELPQFQSYIVQDVCSQCAVHLKQVNDIPRLYRRTNREVPSKPSQYYSSTSDVLTSVKKMEESLKRLKKGRGTDKSAGLQGLTDDDKIRQQVVIDIENYGQQITNYGVDPAVLEHYQKLLQLSSEAKSAMTTSN</sequence>
<proteinExistence type="inferred from homology"/>
<dbReference type="PANTHER" id="PTHR12961:SF0">
    <property type="entry name" value="CONSERVED OLIGOMERIC GOLGI COMPLEX SUBUNIT 2"/>
    <property type="match status" value="1"/>
</dbReference>
<evidence type="ECO:0000256" key="9">
    <source>
        <dbReference type="SAM" id="Coils"/>
    </source>
</evidence>
<feature type="domain" description="Conserved oligomeric Golgi complex subunit 2 N-terminal" evidence="11">
    <location>
        <begin position="18"/>
        <end position="91"/>
    </location>
</feature>
<evidence type="ECO:0000256" key="10">
    <source>
        <dbReference type="SAM" id="MobiDB-lite"/>
    </source>
</evidence>
<dbReference type="GO" id="GO:0007030">
    <property type="term" value="P:Golgi organization"/>
    <property type="evidence" value="ECO:0007669"/>
    <property type="project" value="InterPro"/>
</dbReference>
<dbReference type="OrthoDB" id="332281at2759"/>
<dbReference type="InterPro" id="IPR009316">
    <property type="entry name" value="COG2"/>
</dbReference>
<evidence type="ECO:0000256" key="5">
    <source>
        <dbReference type="ARBA" id="ARBA00022927"/>
    </source>
</evidence>
<gene>
    <name evidence="13" type="ORF">MCOR_25784</name>
</gene>
<evidence type="ECO:0000256" key="2">
    <source>
        <dbReference type="ARBA" id="ARBA00007603"/>
    </source>
</evidence>
<evidence type="ECO:0000313" key="14">
    <source>
        <dbReference type="Proteomes" id="UP000507470"/>
    </source>
</evidence>
<dbReference type="InterPro" id="IPR024602">
    <property type="entry name" value="COG_su2_N"/>
</dbReference>
<keyword evidence="9" id="KW-0175">Coiled coil</keyword>
<dbReference type="GO" id="GO:0015031">
    <property type="term" value="P:protein transport"/>
    <property type="evidence" value="ECO:0007669"/>
    <property type="project" value="UniProtKB-KW"/>
</dbReference>
<keyword evidence="5" id="KW-0653">Protein transport</keyword>
<organism evidence="13 14">
    <name type="scientific">Mytilus coruscus</name>
    <name type="common">Sea mussel</name>
    <dbReference type="NCBI Taxonomy" id="42192"/>
    <lineage>
        <taxon>Eukaryota</taxon>
        <taxon>Metazoa</taxon>
        <taxon>Spiralia</taxon>
        <taxon>Lophotrochozoa</taxon>
        <taxon>Mollusca</taxon>
        <taxon>Bivalvia</taxon>
        <taxon>Autobranchia</taxon>
        <taxon>Pteriomorphia</taxon>
        <taxon>Mytilida</taxon>
        <taxon>Mytiloidea</taxon>
        <taxon>Mytilidae</taxon>
        <taxon>Mytilinae</taxon>
        <taxon>Mytilus</taxon>
    </lineage>
</organism>
<keyword evidence="14" id="KW-1185">Reference proteome</keyword>
<dbReference type="GO" id="GO:0017119">
    <property type="term" value="C:Golgi transport complex"/>
    <property type="evidence" value="ECO:0007669"/>
    <property type="project" value="TreeGrafter"/>
</dbReference>
<evidence type="ECO:0000313" key="13">
    <source>
        <dbReference type="EMBL" id="CAC5390702.1"/>
    </source>
</evidence>
<dbReference type="Proteomes" id="UP000507470">
    <property type="component" value="Unassembled WGS sequence"/>
</dbReference>
<feature type="region of interest" description="Disordered" evidence="10">
    <location>
        <begin position="463"/>
        <end position="487"/>
    </location>
</feature>
<evidence type="ECO:0000256" key="4">
    <source>
        <dbReference type="ARBA" id="ARBA00022448"/>
    </source>
</evidence>
<comment type="subcellular location">
    <subcellularLocation>
        <location evidence="1">Golgi apparatus membrane</location>
        <topology evidence="1">Peripheral membrane protein</topology>
    </subcellularLocation>
</comment>
<comment type="similarity">
    <text evidence="2">Belongs to the COG2 family.</text>
</comment>
<protein>
    <recommendedName>
        <fullName evidence="3">Conserved oligomeric Golgi complex subunit 2</fullName>
    </recommendedName>
    <alternativeName>
        <fullName evidence="8">Component of oligomeric Golgi complex 2</fullName>
    </alternativeName>
</protein>
<evidence type="ECO:0000256" key="8">
    <source>
        <dbReference type="ARBA" id="ARBA00031344"/>
    </source>
</evidence>
<accession>A0A6J8C4S6</accession>